<accession>A0AAE1BJZ0</accession>
<name>A0AAE1BJZ0_PETCI</name>
<proteinExistence type="predicted"/>
<dbReference type="Proteomes" id="UP001286313">
    <property type="component" value="Unassembled WGS sequence"/>
</dbReference>
<dbReference type="PROSITE" id="PS50011">
    <property type="entry name" value="PROTEIN_KINASE_DOM"/>
    <property type="match status" value="1"/>
</dbReference>
<dbReference type="SMART" id="SM00220">
    <property type="entry name" value="S_TKc"/>
    <property type="match status" value="1"/>
</dbReference>
<organism evidence="2 3">
    <name type="scientific">Petrolisthes cinctipes</name>
    <name type="common">Flat porcelain crab</name>
    <dbReference type="NCBI Taxonomy" id="88211"/>
    <lineage>
        <taxon>Eukaryota</taxon>
        <taxon>Metazoa</taxon>
        <taxon>Ecdysozoa</taxon>
        <taxon>Arthropoda</taxon>
        <taxon>Crustacea</taxon>
        <taxon>Multicrustacea</taxon>
        <taxon>Malacostraca</taxon>
        <taxon>Eumalacostraca</taxon>
        <taxon>Eucarida</taxon>
        <taxon>Decapoda</taxon>
        <taxon>Pleocyemata</taxon>
        <taxon>Anomura</taxon>
        <taxon>Galatheoidea</taxon>
        <taxon>Porcellanidae</taxon>
        <taxon>Petrolisthes</taxon>
    </lineage>
</organism>
<feature type="domain" description="Protein kinase" evidence="1">
    <location>
        <begin position="50"/>
        <end position="351"/>
    </location>
</feature>
<dbReference type="EMBL" id="JAWQEG010007709">
    <property type="protein sequence ID" value="KAK3851828.1"/>
    <property type="molecule type" value="Genomic_DNA"/>
</dbReference>
<dbReference type="Pfam" id="PF00069">
    <property type="entry name" value="Pkinase"/>
    <property type="match status" value="1"/>
</dbReference>
<evidence type="ECO:0000313" key="3">
    <source>
        <dbReference type="Proteomes" id="UP001286313"/>
    </source>
</evidence>
<dbReference type="InterPro" id="IPR000719">
    <property type="entry name" value="Prot_kinase_dom"/>
</dbReference>
<dbReference type="GO" id="GO:0005524">
    <property type="term" value="F:ATP binding"/>
    <property type="evidence" value="ECO:0007669"/>
    <property type="project" value="InterPro"/>
</dbReference>
<evidence type="ECO:0000259" key="1">
    <source>
        <dbReference type="PROSITE" id="PS50011"/>
    </source>
</evidence>
<comment type="caution">
    <text evidence="2">The sequence shown here is derived from an EMBL/GenBank/DDBJ whole genome shotgun (WGS) entry which is preliminary data.</text>
</comment>
<evidence type="ECO:0000313" key="2">
    <source>
        <dbReference type="EMBL" id="KAK3851828.1"/>
    </source>
</evidence>
<dbReference type="Gene3D" id="1.10.510.10">
    <property type="entry name" value="Transferase(Phosphotransferase) domain 1"/>
    <property type="match status" value="1"/>
</dbReference>
<dbReference type="SUPFAM" id="SSF56112">
    <property type="entry name" value="Protein kinase-like (PK-like)"/>
    <property type="match status" value="1"/>
</dbReference>
<keyword evidence="3" id="KW-1185">Reference proteome</keyword>
<dbReference type="GO" id="GO:0004672">
    <property type="term" value="F:protein kinase activity"/>
    <property type="evidence" value="ECO:0007669"/>
    <property type="project" value="InterPro"/>
</dbReference>
<dbReference type="AlphaFoldDB" id="A0AAE1BJZ0"/>
<protein>
    <recommendedName>
        <fullName evidence="1">Protein kinase domain-containing protein</fullName>
    </recommendedName>
</protein>
<sequence length="351" mass="39340">MSCFLNSLQEEERLSTEEKGRQLLQDESVELEDGQSVAILRTHEEIERDCENIQCLGQGVCGLVTLVRYRGMLAVKKSPNEDSVFPDYFFIGEGSVLHQLKGASGAPRLLGLAIDSPVIIMTFCEGKILQVAKPGASVLDRESWWLKVFLSITKNVMEIHALGCIHNDLHGINILLSTKGDKDSPVTHLLDFGLAQMEDWGHYDEEAQVTKVTPELDTRSLGCMFRGIALNNIKATGQDEAWEGGLKELVNVMSNINLNKIPPLSYVHQELSRLLRLSMERHQRALRMVRKKPLNTTHQPTTSTNPSLTPICTERGVRVVRHLPFPLVPPRPLCLSKMSCDNGKDYKSKFK</sequence>
<reference evidence="2" key="1">
    <citation type="submission" date="2023-10" db="EMBL/GenBank/DDBJ databases">
        <title>Genome assemblies of two species of porcelain crab, Petrolisthes cinctipes and Petrolisthes manimaculis (Anomura: Porcellanidae).</title>
        <authorList>
            <person name="Angst P."/>
        </authorList>
    </citation>
    <scope>NUCLEOTIDE SEQUENCE</scope>
    <source>
        <strain evidence="2">PB745_01</strain>
        <tissue evidence="2">Gill</tissue>
    </source>
</reference>
<dbReference type="InterPro" id="IPR011009">
    <property type="entry name" value="Kinase-like_dom_sf"/>
</dbReference>
<gene>
    <name evidence="2" type="ORF">Pcinc_041551</name>
</gene>